<organism evidence="1 2">
    <name type="scientific">Vaccinium darrowii</name>
    <dbReference type="NCBI Taxonomy" id="229202"/>
    <lineage>
        <taxon>Eukaryota</taxon>
        <taxon>Viridiplantae</taxon>
        <taxon>Streptophyta</taxon>
        <taxon>Embryophyta</taxon>
        <taxon>Tracheophyta</taxon>
        <taxon>Spermatophyta</taxon>
        <taxon>Magnoliopsida</taxon>
        <taxon>eudicotyledons</taxon>
        <taxon>Gunneridae</taxon>
        <taxon>Pentapetalae</taxon>
        <taxon>asterids</taxon>
        <taxon>Ericales</taxon>
        <taxon>Ericaceae</taxon>
        <taxon>Vaccinioideae</taxon>
        <taxon>Vaccinieae</taxon>
        <taxon>Vaccinium</taxon>
    </lineage>
</organism>
<sequence>MTVSCLLKFVDGLFSSCGDERIIECTTNHRERDDAALPPLVDMDTYIHMASPQSVALPDGGEIVQLDSSEQKPLDDFDATSNRVYQSDVLVPNSEGENMREASRRQCMPKSVLSLVDSTTRISSKNFDAPNSSANLERAYQSGPIVFNSKEKDSGEGLNRECLTKSVLSLDDSSRQKSLLDVDTTKNKTHLVRAYQQGLVLSLLEHKNRGEALKRECITKSILCSEDLQQHSGVSCDDAAKNFGAIYDVGIHMTDSLAQKSLKVVETLSTQEEPNDSMPLLSIGRLPLEGWVQEEKSPNLPRVLQNVVEERVKKLPICLEGLTAESARASHWPISLLDGRHIVVLHPLEQSTKNVAHAARVDQCSPTMSLPENKMVRKTLKRKCRTMSVTEIHQPYFGRRCDGFAKNFRAKRIGGKHVTNRVSTVKRIHKQHGIHQWPFRQSAIGLPNGGHIPSLLENKIVRNTLKRKCRTMSVLGLEDHQQHVDRSWEDDANFLGAKRICRQLAIDCKSPEKCIRRQQGSHQCQFKQSAGGLQDRGCMLSLSKKKIVRKTLKRKCRTMSVINLEYHQHVDNRWEDAVKSHGSNGAHAAKRVCRKLVIHHVSSAKRIHRQPGIYQCPFQQKYWATMKGNHLVDERLVEVTSLCVDGKLILRLQRIHTSWLGRFSRRPSDLPGGGEFVGPITLSSSEFAATNNRAHHVGQDQSGATASHSKNKRTREQEDREEINKTITLNDLRQHYGRKRKDAADSLGVSVSTLKRISRLHGITRWPNIIRQKVLKPPDPHGETNPSATCEKLSTNRQIEMENDPAPSQPMPTIPHITGSSDDWRSLLASQEEPFLEGHVCGSSNWATASCYDPALSKPLPTMPHTMGSLNDWRNLLASQEEPLLEGDVSGNINWAVASCFDPTPIQPLPTSLQTMGTSEDWSIFLPSQEEPFIEGHVSESINWIVPPCSNLDPIQPMSTNPYTMPTIPLMTPTRFMKLKAIYGDTTIKFQLPLTSGINELKKEVSKILEFEHGSFNIEYKDEDGDWILMARDENVREYLQLLNSLGNQVAKLKIRDKVPNTTNFCETCGTLKHNRP</sequence>
<gene>
    <name evidence="1" type="ORF">Vadar_032519</name>
</gene>
<comment type="caution">
    <text evidence="1">The sequence shown here is derived from an EMBL/GenBank/DDBJ whole genome shotgun (WGS) entry which is preliminary data.</text>
</comment>
<protein>
    <submittedName>
        <fullName evidence="1">Uncharacterized protein</fullName>
    </submittedName>
</protein>
<accession>A0ACB7YHS9</accession>
<reference evidence="1 2" key="1">
    <citation type="journal article" date="2021" name="Hortic Res">
        <title>High-quality reference genome and annotation aids understanding of berry development for evergreen blueberry (Vaccinium darrowii).</title>
        <authorList>
            <person name="Yu J."/>
            <person name="Hulse-Kemp A.M."/>
            <person name="Babiker E."/>
            <person name="Staton M."/>
        </authorList>
    </citation>
    <scope>NUCLEOTIDE SEQUENCE [LARGE SCALE GENOMIC DNA]</scope>
    <source>
        <strain evidence="2">cv. NJ 8807/NJ 8810</strain>
        <tissue evidence="1">Young leaf</tissue>
    </source>
</reference>
<evidence type="ECO:0000313" key="2">
    <source>
        <dbReference type="Proteomes" id="UP000828048"/>
    </source>
</evidence>
<name>A0ACB7YHS9_9ERIC</name>
<evidence type="ECO:0000313" key="1">
    <source>
        <dbReference type="EMBL" id="KAH7853040.1"/>
    </source>
</evidence>
<proteinExistence type="predicted"/>
<dbReference type="EMBL" id="CM037158">
    <property type="protein sequence ID" value="KAH7853040.1"/>
    <property type="molecule type" value="Genomic_DNA"/>
</dbReference>
<dbReference type="Proteomes" id="UP000828048">
    <property type="component" value="Chromosome 8"/>
</dbReference>
<keyword evidence="2" id="KW-1185">Reference proteome</keyword>